<dbReference type="PANTHER" id="PTHR43394:SF1">
    <property type="entry name" value="ATP-BINDING CASSETTE SUB-FAMILY B MEMBER 10, MITOCHONDRIAL"/>
    <property type="match status" value="1"/>
</dbReference>
<feature type="domain" description="ABC transporter" evidence="10">
    <location>
        <begin position="332"/>
        <end position="568"/>
    </location>
</feature>
<feature type="transmembrane region" description="Helical" evidence="9">
    <location>
        <begin position="243"/>
        <end position="261"/>
    </location>
</feature>
<dbReference type="PROSITE" id="PS50929">
    <property type="entry name" value="ABC_TM1F"/>
    <property type="match status" value="1"/>
</dbReference>
<evidence type="ECO:0000313" key="12">
    <source>
        <dbReference type="EMBL" id="MSS82560.1"/>
    </source>
</evidence>
<evidence type="ECO:0000256" key="2">
    <source>
        <dbReference type="ARBA" id="ARBA00022448"/>
    </source>
</evidence>
<dbReference type="PANTHER" id="PTHR43394">
    <property type="entry name" value="ATP-DEPENDENT PERMEASE MDL1, MITOCHONDRIAL"/>
    <property type="match status" value="1"/>
</dbReference>
<dbReference type="FunFam" id="3.40.50.300:FF:000221">
    <property type="entry name" value="Multidrug ABC transporter ATP-binding protein"/>
    <property type="match status" value="1"/>
</dbReference>
<keyword evidence="4 9" id="KW-0812">Transmembrane</keyword>
<proteinExistence type="predicted"/>
<dbReference type="AlphaFoldDB" id="A0A6N7VNH9"/>
<dbReference type="GO" id="GO:0015421">
    <property type="term" value="F:ABC-type oligopeptide transporter activity"/>
    <property type="evidence" value="ECO:0007669"/>
    <property type="project" value="TreeGrafter"/>
</dbReference>
<keyword evidence="8 9" id="KW-0472">Membrane</keyword>
<evidence type="ECO:0000256" key="6">
    <source>
        <dbReference type="ARBA" id="ARBA00022840"/>
    </source>
</evidence>
<dbReference type="InterPro" id="IPR011527">
    <property type="entry name" value="ABC1_TM_dom"/>
</dbReference>
<feature type="transmembrane region" description="Helical" evidence="9">
    <location>
        <begin position="50"/>
        <end position="71"/>
    </location>
</feature>
<dbReference type="SUPFAM" id="SSF90123">
    <property type="entry name" value="ABC transporter transmembrane region"/>
    <property type="match status" value="1"/>
</dbReference>
<evidence type="ECO:0000256" key="1">
    <source>
        <dbReference type="ARBA" id="ARBA00004651"/>
    </source>
</evidence>
<comment type="caution">
    <text evidence="12">The sequence shown here is derived from an EMBL/GenBank/DDBJ whole genome shotgun (WGS) entry which is preliminary data.</text>
</comment>
<sequence>MMLRSLREFKKDALLTPITVMGEVVFEALIPYEIALLVNEVKAGCGLDRILHYAGILLLMALCALACGYVAGITCARASCGFAKNLRQDVFYQIQEFSFGNMDRFSSASLVTRLTTDIQNIQMAFMMLVRTAFRAPFNLLASFFMAWYMGGRMALCFLVVIPILGYGLYKIAVLSVGLFRKGFPQYDALNYKVEENIKGIRVVKSFVREKTEIAKFDETARKVQAIFTKGERYVALNNPLMQICIYGVMIFLLTQGSRLIVTTRGRLLDIGQFSTLLTYSFQILGSLMMLSMIMVMLTFTEESVQRVREVLEEASTLTSPADPVKTVRDGSVDFQGVSFQYEGSTGEPVLQDITLSVRSGEVVGIVGGTGSGKSSLVQLIPRLYDVTAGSVQVGGVDVRRYDLETLRENVAMVLQKNLLFSGTVADNLRWGNPHATQAQLEEACRWACADEFIRRLPKGYDTWIEQGGTNLSGGQKQRLCIARALLKRPRILILDDSTSAVDTRTDRAIWDALATALPGTTTFIIAQRLSSVERADRILVLDKGRIHGMGTHGELLRTDDIYQEMARSQNLLEKEREKEGTLHG</sequence>
<feature type="domain" description="ABC transmembrane type-1" evidence="11">
    <location>
        <begin position="14"/>
        <end position="298"/>
    </location>
</feature>
<dbReference type="Gene3D" id="1.20.1560.10">
    <property type="entry name" value="ABC transporter type 1, transmembrane domain"/>
    <property type="match status" value="1"/>
</dbReference>
<feature type="transmembrane region" description="Helical" evidence="9">
    <location>
        <begin position="12"/>
        <end position="30"/>
    </location>
</feature>
<keyword evidence="6 12" id="KW-0067">ATP-binding</keyword>
<dbReference type="GO" id="GO:0016887">
    <property type="term" value="F:ATP hydrolysis activity"/>
    <property type="evidence" value="ECO:0007669"/>
    <property type="project" value="InterPro"/>
</dbReference>
<dbReference type="PROSITE" id="PS00211">
    <property type="entry name" value="ABC_TRANSPORTER_1"/>
    <property type="match status" value="1"/>
</dbReference>
<accession>A0A6N7VNH9</accession>
<evidence type="ECO:0000256" key="3">
    <source>
        <dbReference type="ARBA" id="ARBA00022475"/>
    </source>
</evidence>
<dbReference type="InterPro" id="IPR027417">
    <property type="entry name" value="P-loop_NTPase"/>
</dbReference>
<dbReference type="InterPro" id="IPR003439">
    <property type="entry name" value="ABC_transporter-like_ATP-bd"/>
</dbReference>
<dbReference type="CDD" id="cd18548">
    <property type="entry name" value="ABC_6TM_Tm287_like"/>
    <property type="match status" value="1"/>
</dbReference>
<protein>
    <submittedName>
        <fullName evidence="12">ABC transporter ATP-binding protein</fullName>
    </submittedName>
</protein>
<dbReference type="GO" id="GO:0005524">
    <property type="term" value="F:ATP binding"/>
    <property type="evidence" value="ECO:0007669"/>
    <property type="project" value="UniProtKB-KW"/>
</dbReference>
<evidence type="ECO:0000256" key="4">
    <source>
        <dbReference type="ARBA" id="ARBA00022692"/>
    </source>
</evidence>
<organism evidence="12 13">
    <name type="scientific">Acidaminococcus fermentans</name>
    <dbReference type="NCBI Taxonomy" id="905"/>
    <lineage>
        <taxon>Bacteria</taxon>
        <taxon>Bacillati</taxon>
        <taxon>Bacillota</taxon>
        <taxon>Negativicutes</taxon>
        <taxon>Acidaminococcales</taxon>
        <taxon>Acidaminococcaceae</taxon>
        <taxon>Acidaminococcus</taxon>
    </lineage>
</organism>
<keyword evidence="3" id="KW-1003">Cell membrane</keyword>
<dbReference type="GO" id="GO:0005886">
    <property type="term" value="C:plasma membrane"/>
    <property type="evidence" value="ECO:0007669"/>
    <property type="project" value="UniProtKB-SubCell"/>
</dbReference>
<evidence type="ECO:0000256" key="7">
    <source>
        <dbReference type="ARBA" id="ARBA00022989"/>
    </source>
</evidence>
<name>A0A6N7VNH9_ACIFE</name>
<dbReference type="PROSITE" id="PS50893">
    <property type="entry name" value="ABC_TRANSPORTER_2"/>
    <property type="match status" value="1"/>
</dbReference>
<evidence type="ECO:0000256" key="8">
    <source>
        <dbReference type="ARBA" id="ARBA00023136"/>
    </source>
</evidence>
<keyword evidence="5" id="KW-0547">Nucleotide-binding</keyword>
<evidence type="ECO:0000259" key="11">
    <source>
        <dbReference type="PROSITE" id="PS50929"/>
    </source>
</evidence>
<feature type="transmembrane region" description="Helical" evidence="9">
    <location>
        <begin position="281"/>
        <end position="299"/>
    </location>
</feature>
<keyword evidence="2" id="KW-0813">Transport</keyword>
<dbReference type="OrthoDB" id="9762778at2"/>
<evidence type="ECO:0000259" key="10">
    <source>
        <dbReference type="PROSITE" id="PS50893"/>
    </source>
</evidence>
<evidence type="ECO:0000256" key="9">
    <source>
        <dbReference type="SAM" id="Phobius"/>
    </source>
</evidence>
<dbReference type="Gene3D" id="3.40.50.300">
    <property type="entry name" value="P-loop containing nucleotide triphosphate hydrolases"/>
    <property type="match status" value="1"/>
</dbReference>
<comment type="subcellular location">
    <subcellularLocation>
        <location evidence="1">Cell membrane</location>
        <topology evidence="1">Multi-pass membrane protein</topology>
    </subcellularLocation>
</comment>
<dbReference type="InterPro" id="IPR036640">
    <property type="entry name" value="ABC1_TM_sf"/>
</dbReference>
<dbReference type="InterPro" id="IPR017871">
    <property type="entry name" value="ABC_transporter-like_CS"/>
</dbReference>
<dbReference type="Proteomes" id="UP000441455">
    <property type="component" value="Unassembled WGS sequence"/>
</dbReference>
<feature type="transmembrane region" description="Helical" evidence="9">
    <location>
        <begin position="155"/>
        <end position="179"/>
    </location>
</feature>
<dbReference type="SMART" id="SM00382">
    <property type="entry name" value="AAA"/>
    <property type="match status" value="1"/>
</dbReference>
<dbReference type="EMBL" id="VULN01000011">
    <property type="protein sequence ID" value="MSS82560.1"/>
    <property type="molecule type" value="Genomic_DNA"/>
</dbReference>
<reference evidence="12 13" key="1">
    <citation type="submission" date="2019-08" db="EMBL/GenBank/DDBJ databases">
        <title>In-depth cultivation of the pig gut microbiome towards novel bacterial diversity and tailored functional studies.</title>
        <authorList>
            <person name="Wylensek D."/>
            <person name="Hitch T.C.A."/>
            <person name="Clavel T."/>
        </authorList>
    </citation>
    <scope>NUCLEOTIDE SEQUENCE [LARGE SCALE GENOMIC DNA]</scope>
    <source>
        <strain evidence="12 13">WCA-389-WT-5B</strain>
    </source>
</reference>
<dbReference type="Pfam" id="PF00664">
    <property type="entry name" value="ABC_membrane"/>
    <property type="match status" value="1"/>
</dbReference>
<gene>
    <name evidence="12" type="ORF">FX155_08135</name>
</gene>
<dbReference type="InterPro" id="IPR039421">
    <property type="entry name" value="Type_1_exporter"/>
</dbReference>
<evidence type="ECO:0000313" key="13">
    <source>
        <dbReference type="Proteomes" id="UP000441455"/>
    </source>
</evidence>
<dbReference type="Pfam" id="PF00005">
    <property type="entry name" value="ABC_tran"/>
    <property type="match status" value="1"/>
</dbReference>
<keyword evidence="7 9" id="KW-1133">Transmembrane helix</keyword>
<dbReference type="SUPFAM" id="SSF52540">
    <property type="entry name" value="P-loop containing nucleoside triphosphate hydrolases"/>
    <property type="match status" value="1"/>
</dbReference>
<evidence type="ECO:0000256" key="5">
    <source>
        <dbReference type="ARBA" id="ARBA00022741"/>
    </source>
</evidence>
<dbReference type="InterPro" id="IPR003593">
    <property type="entry name" value="AAA+_ATPase"/>
</dbReference>